<dbReference type="EC" id="2.7.1.48" evidence="2"/>
<proteinExistence type="predicted"/>
<comment type="caution">
    <text evidence="2">The sequence shown here is derived from an EMBL/GenBank/DDBJ whole genome shotgun (WGS) entry which is preliminary data.</text>
</comment>
<dbReference type="Gene3D" id="3.40.50.300">
    <property type="entry name" value="P-loop containing nucleotide triphosphate hydrolases"/>
    <property type="match status" value="1"/>
</dbReference>
<keyword evidence="2" id="KW-0808">Transferase</keyword>
<keyword evidence="2" id="KW-0418">Kinase</keyword>
<keyword evidence="3" id="KW-1185">Reference proteome</keyword>
<accession>A0ABV2FJG8</accession>
<dbReference type="PRINTS" id="PR00988">
    <property type="entry name" value="URIDINKINASE"/>
</dbReference>
<sequence length="217" mass="24650">MKDRFLNQLTSYLTDGQSHTIRIFGHGASGKSRLAQDLLAMLDPKLVNLIETDAYIIDGQLRQQVRPALFPDQKVTASLPVTHELASLKRDIQALQKGMDVLTIDCLPWAPQKVLPGTKPLLIVEGMSAAFLDKSLFDLSIACYTDSETELARRLERDVAHRGRVVAFVTNTHQARRQQYETYLEPLLQEADFVINQSKNQFAIEKWSRKITKETER</sequence>
<name>A0ABV2FJG8_9STRE</name>
<gene>
    <name evidence="2" type="ORF">ABID29_001849</name>
</gene>
<evidence type="ECO:0000259" key="1">
    <source>
        <dbReference type="Pfam" id="PF00485"/>
    </source>
</evidence>
<organism evidence="2 3">
    <name type="scientific">Streptococcus rupicaprae</name>
    <dbReference type="NCBI Taxonomy" id="759619"/>
    <lineage>
        <taxon>Bacteria</taxon>
        <taxon>Bacillati</taxon>
        <taxon>Bacillota</taxon>
        <taxon>Bacilli</taxon>
        <taxon>Lactobacillales</taxon>
        <taxon>Streptococcaceae</taxon>
        <taxon>Streptococcus</taxon>
    </lineage>
</organism>
<dbReference type="EMBL" id="JBEPLO010000022">
    <property type="protein sequence ID" value="MET3558721.1"/>
    <property type="molecule type" value="Genomic_DNA"/>
</dbReference>
<dbReference type="InterPro" id="IPR027417">
    <property type="entry name" value="P-loop_NTPase"/>
</dbReference>
<reference evidence="2 3" key="1">
    <citation type="submission" date="2024-06" db="EMBL/GenBank/DDBJ databases">
        <title>Genomic Encyclopedia of Type Strains, Phase IV (KMG-IV): sequencing the most valuable type-strain genomes for metagenomic binning, comparative biology and taxonomic classification.</title>
        <authorList>
            <person name="Goeker M."/>
        </authorList>
    </citation>
    <scope>NUCLEOTIDE SEQUENCE [LARGE SCALE GENOMIC DNA]</scope>
    <source>
        <strain evidence="2 3">DSM 28303</strain>
    </source>
</reference>
<dbReference type="Pfam" id="PF00485">
    <property type="entry name" value="PRK"/>
    <property type="match status" value="1"/>
</dbReference>
<dbReference type="GO" id="GO:0004849">
    <property type="term" value="F:uridine kinase activity"/>
    <property type="evidence" value="ECO:0007669"/>
    <property type="project" value="UniProtKB-EC"/>
</dbReference>
<dbReference type="SUPFAM" id="SSF52540">
    <property type="entry name" value="P-loop containing nucleoside triphosphate hydrolases"/>
    <property type="match status" value="1"/>
</dbReference>
<feature type="domain" description="Phosphoribulokinase/uridine kinase" evidence="1">
    <location>
        <begin position="21"/>
        <end position="198"/>
    </location>
</feature>
<dbReference type="InterPro" id="IPR006083">
    <property type="entry name" value="PRK/URK"/>
</dbReference>
<evidence type="ECO:0000313" key="3">
    <source>
        <dbReference type="Proteomes" id="UP001549122"/>
    </source>
</evidence>
<evidence type="ECO:0000313" key="2">
    <source>
        <dbReference type="EMBL" id="MET3558721.1"/>
    </source>
</evidence>
<protein>
    <submittedName>
        <fullName evidence="2">Uridine kinase</fullName>
        <ecNumber evidence="2">2.7.1.48</ecNumber>
    </submittedName>
</protein>
<dbReference type="Proteomes" id="UP001549122">
    <property type="component" value="Unassembled WGS sequence"/>
</dbReference>
<dbReference type="RefSeq" id="WP_354365845.1">
    <property type="nucleotide sequence ID" value="NZ_JBEPLO010000022.1"/>
</dbReference>